<dbReference type="GO" id="GO:0005829">
    <property type="term" value="C:cytosol"/>
    <property type="evidence" value="ECO:0007669"/>
    <property type="project" value="TreeGrafter"/>
</dbReference>
<organism evidence="20 22">
    <name type="scientific">Ardenticatena maritima</name>
    <dbReference type="NCBI Taxonomy" id="872965"/>
    <lineage>
        <taxon>Bacteria</taxon>
        <taxon>Bacillati</taxon>
        <taxon>Chloroflexota</taxon>
        <taxon>Ardenticatenia</taxon>
        <taxon>Ardenticatenales</taxon>
        <taxon>Ardenticatenaceae</taxon>
        <taxon>Ardenticatena</taxon>
    </lineage>
</organism>
<dbReference type="EC" id="3.5.4.25" evidence="18"/>
<dbReference type="InterPro" id="IPR016299">
    <property type="entry name" value="Riboflavin_synth_RibBA"/>
</dbReference>
<feature type="binding site" evidence="18">
    <location>
        <position position="358"/>
    </location>
    <ligand>
        <name>GTP</name>
        <dbReference type="ChEBI" id="CHEBI:37565"/>
    </ligand>
</feature>
<evidence type="ECO:0000256" key="2">
    <source>
        <dbReference type="ARBA" id="ARBA00001936"/>
    </source>
</evidence>
<dbReference type="HAMAP" id="MF_01283">
    <property type="entry name" value="RibBA"/>
    <property type="match status" value="1"/>
</dbReference>
<feature type="binding site" evidence="18">
    <location>
        <position position="28"/>
    </location>
    <ligand>
        <name>Mg(2+)</name>
        <dbReference type="ChEBI" id="CHEBI:18420"/>
        <label>2</label>
    </ligand>
</feature>
<evidence type="ECO:0000256" key="1">
    <source>
        <dbReference type="ARBA" id="ARBA00000141"/>
    </source>
</evidence>
<comment type="caution">
    <text evidence="20">The sequence shown here is derived from an EMBL/GenBank/DDBJ whole genome shotgun (WGS) entry which is preliminary data.</text>
</comment>
<comment type="cofactor">
    <cofactor evidence="18">
        <name>Mg(2+)</name>
        <dbReference type="ChEBI" id="CHEBI:18420"/>
    </cofactor>
    <cofactor evidence="18">
        <name>Mn(2+)</name>
        <dbReference type="ChEBI" id="CHEBI:29035"/>
    </cofactor>
    <text evidence="18">Binds 2 divalent metal cations per subunit. Magnesium or manganese.</text>
</comment>
<dbReference type="FunCoup" id="A0A0M8K8U0">
    <property type="interactions" value="343"/>
</dbReference>
<feature type="binding site" evidence="18">
    <location>
        <position position="28"/>
    </location>
    <ligand>
        <name>Mg(2+)</name>
        <dbReference type="ChEBI" id="CHEBI:18420"/>
        <label>1</label>
    </ligand>
</feature>
<feature type="binding site" evidence="18">
    <location>
        <begin position="141"/>
        <end position="145"/>
    </location>
    <ligand>
        <name>D-ribulose 5-phosphate</name>
        <dbReference type="ChEBI" id="CHEBI:58121"/>
    </ligand>
</feature>
<reference evidence="20 22" key="1">
    <citation type="journal article" date="2015" name="Genome Announc.">
        <title>Draft Genome Sequence of a Heterotrophic Facultative Anaerobic Thermophilic Bacterium, Ardenticatena maritima Strain 110ST.</title>
        <authorList>
            <person name="Kawaichi S."/>
            <person name="Yoshida T."/>
            <person name="Sako Y."/>
            <person name="Nakamura R."/>
        </authorList>
    </citation>
    <scope>NUCLEOTIDE SEQUENCE [LARGE SCALE GENOMIC DNA]</scope>
    <source>
        <strain evidence="20 22">110S</strain>
    </source>
</reference>
<feature type="binding site" evidence="18">
    <location>
        <position position="258"/>
    </location>
    <ligand>
        <name>Zn(2+)</name>
        <dbReference type="ChEBI" id="CHEBI:29105"/>
        <note>catalytic</note>
    </ligand>
</feature>
<keyword evidence="12 18" id="KW-0460">Magnesium</keyword>
<feature type="binding site" evidence="18">
    <location>
        <begin position="253"/>
        <end position="257"/>
    </location>
    <ligand>
        <name>GTP</name>
        <dbReference type="ChEBI" id="CHEBI:37565"/>
    </ligand>
</feature>
<sequence>MAFASIEQALDALRNGKMIIVVDDEDRENEGDLVMAAEKITPEAVNFMATHARGLICVALPPERVDALQLPPMVSGENTSPMETSFTVAVDARYGITTGISAADRAHTIRLLVDPNTRPGDLARPGHVFPLRARPGGVFERPGHTEAAVDLTRLAGLTPGGVICEIMNPDGTMARRDDLERFAAEHGLLIVTIRDLIEYRRQHEPPLQRVAGARLPTPYATFRIFAYQPREGGQPHLALVLGNVTDGAPVLTRLHSECLTGDVFGSLRCDCGEQLDRAMRAVAAEGRGVILYLRQEGRGIGLCNKLRAYALQDEGLDTVEANERLGFPPDAREYWMAAYMLDDLGVRQVRLLTNNPQKVAALEHYGLTVAERVPLEITPNAENERYLRTKRQKMGHWLQAFSPKTHLSNF</sequence>
<comment type="pathway">
    <text evidence="5 18">Cofactor biosynthesis; riboflavin biosynthesis; 2-hydroxy-3-oxobutyl phosphate from D-ribulose 5-phosphate: step 1/1.</text>
</comment>
<evidence type="ECO:0000313" key="22">
    <source>
        <dbReference type="Proteomes" id="UP000037784"/>
    </source>
</evidence>
<comment type="cofactor">
    <cofactor evidence="18">
        <name>Zn(2+)</name>
        <dbReference type="ChEBI" id="CHEBI:29105"/>
    </cofactor>
    <text evidence="18">Binds 1 zinc ion per subunit.</text>
</comment>
<evidence type="ECO:0000256" key="3">
    <source>
        <dbReference type="ARBA" id="ARBA00002284"/>
    </source>
</evidence>
<dbReference type="InterPro" id="IPR036144">
    <property type="entry name" value="RibA-like_sf"/>
</dbReference>
<dbReference type="Pfam" id="PF00926">
    <property type="entry name" value="DHBP_synthase"/>
    <property type="match status" value="1"/>
</dbReference>
<feature type="binding site" evidence="18">
    <location>
        <position position="165"/>
    </location>
    <ligand>
        <name>D-ribulose 5-phosphate</name>
        <dbReference type="ChEBI" id="CHEBI:58121"/>
    </ligand>
</feature>
<feature type="binding site" evidence="18">
    <location>
        <position position="269"/>
    </location>
    <ligand>
        <name>Zn(2+)</name>
        <dbReference type="ChEBI" id="CHEBI:29105"/>
        <note>catalytic</note>
    </ligand>
</feature>
<evidence type="ECO:0000256" key="18">
    <source>
        <dbReference type="HAMAP-Rule" id="MF_01283"/>
    </source>
</evidence>
<evidence type="ECO:0000259" key="19">
    <source>
        <dbReference type="Pfam" id="PF00925"/>
    </source>
</evidence>
<dbReference type="OrthoDB" id="9793111at2"/>
<evidence type="ECO:0000256" key="17">
    <source>
        <dbReference type="ARBA" id="ARBA00049295"/>
    </source>
</evidence>
<evidence type="ECO:0000256" key="14">
    <source>
        <dbReference type="ARBA" id="ARBA00023211"/>
    </source>
</evidence>
<keyword evidence="10 18" id="KW-0378">Hydrolase</keyword>
<dbReference type="InParanoid" id="A0A0M8K8U0"/>
<dbReference type="NCBIfam" id="TIGR00506">
    <property type="entry name" value="ribB"/>
    <property type="match status" value="1"/>
</dbReference>
<dbReference type="EC" id="4.1.99.12" evidence="18"/>
<dbReference type="GO" id="GO:0008270">
    <property type="term" value="F:zinc ion binding"/>
    <property type="evidence" value="ECO:0007669"/>
    <property type="project" value="UniProtKB-UniRule"/>
</dbReference>
<feature type="site" description="Essential for DHBP synthase activity" evidence="18">
    <location>
        <position position="165"/>
    </location>
</feature>
<comment type="similarity">
    <text evidence="18">In the C-terminal section; belongs to the GTP cyclohydrolase II family.</text>
</comment>
<comment type="catalytic activity">
    <reaction evidence="17 18">
        <text>GTP + 4 H2O = 2,5-diamino-6-hydroxy-4-(5-phosphoribosylamino)-pyrimidine + formate + 2 phosphate + 3 H(+)</text>
        <dbReference type="Rhea" id="RHEA:23704"/>
        <dbReference type="ChEBI" id="CHEBI:15377"/>
        <dbReference type="ChEBI" id="CHEBI:15378"/>
        <dbReference type="ChEBI" id="CHEBI:15740"/>
        <dbReference type="ChEBI" id="CHEBI:37565"/>
        <dbReference type="ChEBI" id="CHEBI:43474"/>
        <dbReference type="ChEBI" id="CHEBI:58614"/>
        <dbReference type="EC" id="3.5.4.25"/>
    </reaction>
</comment>
<evidence type="ECO:0000256" key="13">
    <source>
        <dbReference type="ARBA" id="ARBA00023134"/>
    </source>
</evidence>
<feature type="binding site" evidence="18">
    <location>
        <position position="274"/>
    </location>
    <ligand>
        <name>GTP</name>
        <dbReference type="ChEBI" id="CHEBI:37565"/>
    </ligand>
</feature>
<evidence type="ECO:0000256" key="10">
    <source>
        <dbReference type="ARBA" id="ARBA00022801"/>
    </source>
</evidence>
<dbReference type="UniPathway" id="UPA00275">
    <property type="reaction ID" value="UER00399"/>
</dbReference>
<dbReference type="STRING" id="872965.SE16_04830"/>
<dbReference type="EMBL" id="BBZA01000122">
    <property type="protein sequence ID" value="GAP63181.1"/>
    <property type="molecule type" value="Genomic_DNA"/>
</dbReference>
<keyword evidence="8 18" id="KW-0479">Metal-binding</keyword>
<keyword evidence="14 18" id="KW-0464">Manganese</keyword>
<evidence type="ECO:0000313" key="23">
    <source>
        <dbReference type="Proteomes" id="UP000050502"/>
    </source>
</evidence>
<evidence type="ECO:0000256" key="7">
    <source>
        <dbReference type="ARBA" id="ARBA00022619"/>
    </source>
</evidence>
<dbReference type="GO" id="GO:0000287">
    <property type="term" value="F:magnesium ion binding"/>
    <property type="evidence" value="ECO:0007669"/>
    <property type="project" value="UniProtKB-UniRule"/>
</dbReference>
<feature type="domain" description="GTP cyclohydrolase II" evidence="19">
    <location>
        <begin position="209"/>
        <end position="374"/>
    </location>
</feature>
<dbReference type="PIRSF" id="PIRSF001259">
    <property type="entry name" value="RibA"/>
    <property type="match status" value="1"/>
</dbReference>
<evidence type="ECO:0000256" key="16">
    <source>
        <dbReference type="ARBA" id="ARBA00023268"/>
    </source>
</evidence>
<evidence type="ECO:0000256" key="11">
    <source>
        <dbReference type="ARBA" id="ARBA00022833"/>
    </source>
</evidence>
<keyword evidence="15 18" id="KW-0456">Lyase</keyword>
<dbReference type="RefSeq" id="WP_054493055.1">
    <property type="nucleotide sequence ID" value="NZ_BBZA01000122.1"/>
</dbReference>
<feature type="binding site" evidence="18">
    <location>
        <position position="271"/>
    </location>
    <ligand>
        <name>Zn(2+)</name>
        <dbReference type="ChEBI" id="CHEBI:29105"/>
        <note>catalytic</note>
    </ligand>
</feature>
<protein>
    <recommendedName>
        <fullName evidence="18">Riboflavin biosynthesis protein RibBA</fullName>
    </recommendedName>
    <domain>
        <recommendedName>
            <fullName evidence="18">3,4-dihydroxy-2-butanone 4-phosphate synthase</fullName>
            <shortName evidence="18">DHBP synthase</shortName>
            <ecNumber evidence="18">4.1.99.12</ecNumber>
        </recommendedName>
    </domain>
    <domain>
        <recommendedName>
            <fullName evidence="18">GTP cyclohydrolase-2</fullName>
            <ecNumber evidence="18">3.5.4.25</ecNumber>
        </recommendedName>
        <alternativeName>
            <fullName evidence="18">GTP cyclohydrolase II</fullName>
        </alternativeName>
    </domain>
</protein>
<evidence type="ECO:0000256" key="9">
    <source>
        <dbReference type="ARBA" id="ARBA00022741"/>
    </source>
</evidence>
<keyword evidence="7 18" id="KW-0686">Riboflavin biosynthesis</keyword>
<evidence type="ECO:0000313" key="21">
    <source>
        <dbReference type="EMBL" id="KPL89715.1"/>
    </source>
</evidence>
<accession>A0A0M8K8U0</accession>
<reference evidence="21 23" key="2">
    <citation type="submission" date="2015-07" db="EMBL/GenBank/DDBJ databases">
        <title>Whole genome sequence of Ardenticatena maritima DSM 23922.</title>
        <authorList>
            <person name="Hemp J."/>
            <person name="Ward L.M."/>
            <person name="Pace L.A."/>
            <person name="Fischer W.W."/>
        </authorList>
    </citation>
    <scope>NUCLEOTIDE SEQUENCE [LARGE SCALE GENOMIC DNA]</scope>
    <source>
        <strain evidence="21 23">110S</strain>
    </source>
</reference>
<evidence type="ECO:0000256" key="8">
    <source>
        <dbReference type="ARBA" id="ARBA00022723"/>
    </source>
</evidence>
<dbReference type="FunFam" id="3.40.50.10990:FF:000002">
    <property type="entry name" value="GTP cyclohydrolase-2"/>
    <property type="match status" value="1"/>
</dbReference>
<comment type="catalytic activity">
    <reaction evidence="1 18">
        <text>D-ribulose 5-phosphate = (2S)-2-hydroxy-3-oxobutyl phosphate + formate + H(+)</text>
        <dbReference type="Rhea" id="RHEA:18457"/>
        <dbReference type="ChEBI" id="CHEBI:15378"/>
        <dbReference type="ChEBI" id="CHEBI:15740"/>
        <dbReference type="ChEBI" id="CHEBI:58121"/>
        <dbReference type="ChEBI" id="CHEBI:58830"/>
        <dbReference type="EC" id="4.1.99.12"/>
    </reaction>
</comment>
<keyword evidence="22" id="KW-1185">Reference proteome</keyword>
<dbReference type="InterPro" id="IPR000926">
    <property type="entry name" value="RibA"/>
</dbReference>
<evidence type="ECO:0000256" key="15">
    <source>
        <dbReference type="ARBA" id="ARBA00023239"/>
    </source>
</evidence>
<reference evidence="22" key="3">
    <citation type="submission" date="2015-08" db="EMBL/GenBank/DDBJ databases">
        <title>Draft Genome Sequence of a Heterotrophic Facultative Anaerobic Bacterium Ardenticatena maritima Strain 110S.</title>
        <authorList>
            <person name="Kawaichi S."/>
            <person name="Yoshida T."/>
            <person name="Sako Y."/>
            <person name="Nakamura R."/>
        </authorList>
    </citation>
    <scope>NUCLEOTIDE SEQUENCE [LARGE SCALE GENOMIC DNA]</scope>
    <source>
        <strain evidence="22">110S</strain>
    </source>
</reference>
<dbReference type="SUPFAM" id="SSF142695">
    <property type="entry name" value="RibA-like"/>
    <property type="match status" value="1"/>
</dbReference>
<dbReference type="InterPro" id="IPR000422">
    <property type="entry name" value="DHBP_synthase_RibB"/>
</dbReference>
<comment type="function">
    <text evidence="3 18">Catalyzes the conversion of D-ribulose 5-phosphate to formate and 3,4-dihydroxy-2-butanone 4-phosphate.</text>
</comment>
<comment type="similarity">
    <text evidence="6 18">In the N-terminal section; belongs to the DHBP synthase family.</text>
</comment>
<dbReference type="Proteomes" id="UP000037784">
    <property type="component" value="Unassembled WGS sequence"/>
</dbReference>
<dbReference type="PATRIC" id="fig|872965.6.peg.941"/>
<dbReference type="GO" id="GO:0003935">
    <property type="term" value="F:GTP cyclohydrolase II activity"/>
    <property type="evidence" value="ECO:0007669"/>
    <property type="project" value="UniProtKB-UniRule"/>
</dbReference>
<dbReference type="HAMAP" id="MF_00179">
    <property type="entry name" value="RibA"/>
    <property type="match status" value="1"/>
</dbReference>
<keyword evidence="16 18" id="KW-0511">Multifunctional enzyme</keyword>
<dbReference type="GO" id="GO:0009231">
    <property type="term" value="P:riboflavin biosynthetic process"/>
    <property type="evidence" value="ECO:0007669"/>
    <property type="project" value="UniProtKB-UniRule"/>
</dbReference>
<dbReference type="AlphaFoldDB" id="A0A0M8K8U0"/>
<feature type="site" description="Essential for DHBP synthase activity" evidence="18">
    <location>
        <position position="127"/>
    </location>
</feature>
<dbReference type="NCBIfam" id="NF001591">
    <property type="entry name" value="PRK00393.1"/>
    <property type="match status" value="1"/>
</dbReference>
<evidence type="ECO:0000256" key="6">
    <source>
        <dbReference type="ARBA" id="ARBA00005520"/>
    </source>
</evidence>
<dbReference type="NCBIfam" id="TIGR00505">
    <property type="entry name" value="ribA"/>
    <property type="match status" value="1"/>
</dbReference>
<feature type="binding site" evidence="18">
    <location>
        <position position="32"/>
    </location>
    <ligand>
        <name>D-ribulose 5-phosphate</name>
        <dbReference type="ChEBI" id="CHEBI:58121"/>
    </ligand>
</feature>
<evidence type="ECO:0000313" key="20">
    <source>
        <dbReference type="EMBL" id="GAP63181.1"/>
    </source>
</evidence>
<dbReference type="EMBL" id="LGKN01000003">
    <property type="protein sequence ID" value="KPL89715.1"/>
    <property type="molecule type" value="Genomic_DNA"/>
</dbReference>
<dbReference type="CDD" id="cd00641">
    <property type="entry name" value="GTP_cyclohydro2"/>
    <property type="match status" value="1"/>
</dbReference>
<feature type="region of interest" description="DHBP synthase" evidence="18">
    <location>
        <begin position="1"/>
        <end position="202"/>
    </location>
</feature>
<feature type="binding site" evidence="18">
    <location>
        <position position="144"/>
    </location>
    <ligand>
        <name>Mg(2+)</name>
        <dbReference type="ChEBI" id="CHEBI:18420"/>
        <label>2</label>
    </ligand>
</feature>
<evidence type="ECO:0000256" key="5">
    <source>
        <dbReference type="ARBA" id="ARBA00004904"/>
    </source>
</evidence>
<dbReference type="Gene3D" id="3.90.870.10">
    <property type="entry name" value="DHBP synthase"/>
    <property type="match status" value="1"/>
</dbReference>
<dbReference type="HAMAP" id="MF_00180">
    <property type="entry name" value="RibB"/>
    <property type="match status" value="1"/>
</dbReference>
<dbReference type="GO" id="GO:0008686">
    <property type="term" value="F:3,4-dihydroxy-2-butanone-4-phosphate synthase activity"/>
    <property type="evidence" value="ECO:0007669"/>
    <property type="project" value="UniProtKB-UniRule"/>
</dbReference>
<comment type="pathway">
    <text evidence="4 18">Cofactor biosynthesis; riboflavin biosynthesis; 5-amino-6-(D-ribitylamino)uracil from GTP: step 1/4.</text>
</comment>
<dbReference type="SUPFAM" id="SSF55821">
    <property type="entry name" value="YrdC/RibB"/>
    <property type="match status" value="1"/>
</dbReference>
<dbReference type="PANTHER" id="PTHR21327">
    <property type="entry name" value="GTP CYCLOHYDROLASE II-RELATED"/>
    <property type="match status" value="1"/>
</dbReference>
<dbReference type="NCBIfam" id="NF006803">
    <property type="entry name" value="PRK09311.1"/>
    <property type="match status" value="1"/>
</dbReference>
<gene>
    <name evidence="18 20" type="primary">ribBA</name>
    <name evidence="20" type="ORF">ARMA_1604</name>
    <name evidence="21" type="ORF">SE16_04830</name>
</gene>
<dbReference type="Pfam" id="PF00925">
    <property type="entry name" value="GTP_cyclohydro2"/>
    <property type="match status" value="1"/>
</dbReference>
<dbReference type="PANTHER" id="PTHR21327:SF18">
    <property type="entry name" value="3,4-DIHYDROXY-2-BUTANONE 4-PHOSPHATE SYNTHASE"/>
    <property type="match status" value="1"/>
</dbReference>
<dbReference type="FunFam" id="3.90.870.10:FF:000001">
    <property type="entry name" value="Riboflavin biosynthesis protein RibBA"/>
    <property type="match status" value="1"/>
</dbReference>
<dbReference type="Gene3D" id="3.40.50.10990">
    <property type="entry name" value="GTP cyclohydrolase II"/>
    <property type="match status" value="1"/>
</dbReference>
<comment type="function">
    <text evidence="18">Catalyzes the conversion of GTP to 2,5-diamino-6-ribosylamino-4(3H)-pyrimidinone 5'-phosphate (DARP), formate and pyrophosphate.</text>
</comment>
<dbReference type="GO" id="GO:0030145">
    <property type="term" value="F:manganese ion binding"/>
    <property type="evidence" value="ECO:0007669"/>
    <property type="project" value="UniProtKB-UniRule"/>
</dbReference>
<dbReference type="InterPro" id="IPR032677">
    <property type="entry name" value="GTP_cyclohydro_II"/>
</dbReference>
<feature type="binding site" evidence="18">
    <location>
        <position position="353"/>
    </location>
    <ligand>
        <name>GTP</name>
        <dbReference type="ChEBI" id="CHEBI:37565"/>
    </ligand>
</feature>
<proteinExistence type="inferred from homology"/>
<feature type="binding site" evidence="18">
    <location>
        <begin position="27"/>
        <end position="28"/>
    </location>
    <ligand>
        <name>D-ribulose 5-phosphate</name>
        <dbReference type="ChEBI" id="CHEBI:58121"/>
    </ligand>
</feature>
<feature type="binding site" evidence="18">
    <location>
        <position position="318"/>
    </location>
    <ligand>
        <name>GTP</name>
        <dbReference type="ChEBI" id="CHEBI:37565"/>
    </ligand>
</feature>
<keyword evidence="13 18" id="KW-0342">GTP-binding</keyword>
<feature type="active site" description="Proton acceptor; for GTP cyclohydrolase activity" evidence="18">
    <location>
        <position position="330"/>
    </location>
</feature>
<feature type="active site" description="Nucleophile; for GTP cyclohydrolase activity" evidence="18">
    <location>
        <position position="332"/>
    </location>
</feature>
<feature type="region of interest" description="GTP cyclohydrolase II" evidence="18">
    <location>
        <begin position="203"/>
        <end position="410"/>
    </location>
</feature>
<evidence type="ECO:0000256" key="12">
    <source>
        <dbReference type="ARBA" id="ARBA00022842"/>
    </source>
</evidence>
<dbReference type="GO" id="GO:0005525">
    <property type="term" value="F:GTP binding"/>
    <property type="evidence" value="ECO:0007669"/>
    <property type="project" value="UniProtKB-KW"/>
</dbReference>
<name>A0A0M8K8U0_9CHLR</name>
<feature type="binding site" evidence="18">
    <location>
        <begin position="296"/>
        <end position="298"/>
    </location>
    <ligand>
        <name>GTP</name>
        <dbReference type="ChEBI" id="CHEBI:37565"/>
    </ligand>
</feature>
<comment type="cofactor">
    <cofactor evidence="2">
        <name>Mn(2+)</name>
        <dbReference type="ChEBI" id="CHEBI:29035"/>
    </cofactor>
</comment>
<evidence type="ECO:0000256" key="4">
    <source>
        <dbReference type="ARBA" id="ARBA00004853"/>
    </source>
</evidence>
<keyword evidence="11 18" id="KW-0862">Zinc</keyword>
<dbReference type="InterPro" id="IPR017945">
    <property type="entry name" value="DHBP_synth_RibB-like_a/b_dom"/>
</dbReference>
<dbReference type="Proteomes" id="UP000050502">
    <property type="component" value="Unassembled WGS sequence"/>
</dbReference>
<keyword evidence="9 18" id="KW-0547">Nucleotide-binding</keyword>